<dbReference type="Proteomes" id="UP000265566">
    <property type="component" value="Chromosome 8"/>
</dbReference>
<dbReference type="STRING" id="3880.G7L7K8"/>
<feature type="domain" description="F-box" evidence="1">
    <location>
        <begin position="9"/>
        <end position="51"/>
    </location>
</feature>
<dbReference type="InterPro" id="IPR001810">
    <property type="entry name" value="F-box_dom"/>
</dbReference>
<evidence type="ECO:0000313" key="2">
    <source>
        <dbReference type="EMBL" id="AET01794.1"/>
    </source>
</evidence>
<sequence length="263" mass="30423">MNNFSRLDPDIIQTYILPRLDGAALMALSCVCSDLRHLICNNEELWRNICTSMWPCLLHPTVSHIITTFPGGYRSFFSDAFPSIHHYNQSHCLYRPINKLIHAIDISLHGEPKPLFTKIRVQPMNKFTIYSNGKIFLRDYSSLETQIPVKKERWDRTEYLHENLRLSWVVIDTIQNRAAGLFHSSCKPLWVNQMLTKIEVGYSTMMLGQKWQVNVTCRWKGGGDRLYVRIVVFGIEHMTGELGRQAGINLVNAIQNGERIIFD</sequence>
<dbReference type="OMA" id="RLDMICI"/>
<reference evidence="4" key="3">
    <citation type="submission" date="2015-04" db="UniProtKB">
        <authorList>
            <consortium name="EnsemblPlants"/>
        </authorList>
    </citation>
    <scope>IDENTIFICATION</scope>
    <source>
        <strain evidence="4">cv. Jemalong A17</strain>
    </source>
</reference>
<dbReference type="SUPFAM" id="SSF81383">
    <property type="entry name" value="F-box domain"/>
    <property type="match status" value="1"/>
</dbReference>
<dbReference type="PANTHER" id="PTHR33736">
    <property type="entry name" value="F-BOX PROTEIN-RELATED"/>
    <property type="match status" value="1"/>
</dbReference>
<dbReference type="OrthoDB" id="1419693at2759"/>
<evidence type="ECO:0000313" key="5">
    <source>
        <dbReference type="Proteomes" id="UP000002051"/>
    </source>
</evidence>
<reference evidence="2 5" key="1">
    <citation type="journal article" date="2011" name="Nature">
        <title>The Medicago genome provides insight into the evolution of rhizobial symbioses.</title>
        <authorList>
            <person name="Young N.D."/>
            <person name="Debelle F."/>
            <person name="Oldroyd G.E."/>
            <person name="Geurts R."/>
            <person name="Cannon S.B."/>
            <person name="Udvardi M.K."/>
            <person name="Benedito V.A."/>
            <person name="Mayer K.F."/>
            <person name="Gouzy J."/>
            <person name="Schoof H."/>
            <person name="Van de Peer Y."/>
            <person name="Proost S."/>
            <person name="Cook D.R."/>
            <person name="Meyers B.C."/>
            <person name="Spannagl M."/>
            <person name="Cheung F."/>
            <person name="De Mita S."/>
            <person name="Krishnakumar V."/>
            <person name="Gundlach H."/>
            <person name="Zhou S."/>
            <person name="Mudge J."/>
            <person name="Bharti A.K."/>
            <person name="Murray J.D."/>
            <person name="Naoumkina M.A."/>
            <person name="Rosen B."/>
            <person name="Silverstein K.A."/>
            <person name="Tang H."/>
            <person name="Rombauts S."/>
            <person name="Zhao P.X."/>
            <person name="Zhou P."/>
            <person name="Barbe V."/>
            <person name="Bardou P."/>
            <person name="Bechner M."/>
            <person name="Bellec A."/>
            <person name="Berger A."/>
            <person name="Berges H."/>
            <person name="Bidwell S."/>
            <person name="Bisseling T."/>
            <person name="Choisne N."/>
            <person name="Couloux A."/>
            <person name="Denny R."/>
            <person name="Deshpande S."/>
            <person name="Dai X."/>
            <person name="Doyle J.J."/>
            <person name="Dudez A.M."/>
            <person name="Farmer A.D."/>
            <person name="Fouteau S."/>
            <person name="Franken C."/>
            <person name="Gibelin C."/>
            <person name="Gish J."/>
            <person name="Goldstein S."/>
            <person name="Gonzalez A.J."/>
            <person name="Green P.J."/>
            <person name="Hallab A."/>
            <person name="Hartog M."/>
            <person name="Hua A."/>
            <person name="Humphray S.J."/>
            <person name="Jeong D.H."/>
            <person name="Jing Y."/>
            <person name="Jocker A."/>
            <person name="Kenton S.M."/>
            <person name="Kim D.J."/>
            <person name="Klee K."/>
            <person name="Lai H."/>
            <person name="Lang C."/>
            <person name="Lin S."/>
            <person name="Macmil S.L."/>
            <person name="Magdelenat G."/>
            <person name="Matthews L."/>
            <person name="McCorrison J."/>
            <person name="Monaghan E.L."/>
            <person name="Mun J.H."/>
            <person name="Najar F.Z."/>
            <person name="Nicholson C."/>
            <person name="Noirot C."/>
            <person name="O'Bleness M."/>
            <person name="Paule C.R."/>
            <person name="Poulain J."/>
            <person name="Prion F."/>
            <person name="Qin B."/>
            <person name="Qu C."/>
            <person name="Retzel E.F."/>
            <person name="Riddle C."/>
            <person name="Sallet E."/>
            <person name="Samain S."/>
            <person name="Samson N."/>
            <person name="Sanders I."/>
            <person name="Saurat O."/>
            <person name="Scarpelli C."/>
            <person name="Schiex T."/>
            <person name="Segurens B."/>
            <person name="Severin A.J."/>
            <person name="Sherrier D.J."/>
            <person name="Shi R."/>
            <person name="Sims S."/>
            <person name="Singer S.R."/>
            <person name="Sinharoy S."/>
            <person name="Sterck L."/>
            <person name="Viollet A."/>
            <person name="Wang B.B."/>
            <person name="Wang K."/>
            <person name="Wang M."/>
            <person name="Wang X."/>
            <person name="Warfsmann J."/>
            <person name="Weissenbach J."/>
            <person name="White D.D."/>
            <person name="White J.D."/>
            <person name="Wiley G.B."/>
            <person name="Wincker P."/>
            <person name="Xing Y."/>
            <person name="Yang L."/>
            <person name="Yao Z."/>
            <person name="Ying F."/>
            <person name="Zhai J."/>
            <person name="Zhou L."/>
            <person name="Zuber A."/>
            <person name="Denarie J."/>
            <person name="Dixon R.A."/>
            <person name="May G.D."/>
            <person name="Schwartz D.C."/>
            <person name="Rogers J."/>
            <person name="Quetier F."/>
            <person name="Town C.D."/>
            <person name="Roe B.A."/>
        </authorList>
    </citation>
    <scope>NUCLEOTIDE SEQUENCE [LARGE SCALE GENOMIC DNA]</scope>
    <source>
        <strain evidence="2">A17</strain>
        <strain evidence="4 5">cv. Jemalong A17</strain>
    </source>
</reference>
<dbReference type="HOGENOM" id="CLU_057235_0_0_1"/>
<protein>
    <submittedName>
        <fullName evidence="2">F-box plant protein</fullName>
    </submittedName>
    <submittedName>
        <fullName evidence="3">Putative F-box domain-containing protein</fullName>
    </submittedName>
</protein>
<dbReference type="InterPro" id="IPR036047">
    <property type="entry name" value="F-box-like_dom_sf"/>
</dbReference>
<dbReference type="Gramene" id="rna45509">
    <property type="protein sequence ID" value="RHN39484.1"/>
    <property type="gene ID" value="gene45509"/>
</dbReference>
<dbReference type="KEGG" id="mtr:11435021"/>
<evidence type="ECO:0000259" key="1">
    <source>
        <dbReference type="Pfam" id="PF12937"/>
    </source>
</evidence>
<reference evidence="2 5" key="2">
    <citation type="journal article" date="2014" name="BMC Genomics">
        <title>An improved genome release (version Mt4.0) for the model legume Medicago truncatula.</title>
        <authorList>
            <person name="Tang H."/>
            <person name="Krishnakumar V."/>
            <person name="Bidwell S."/>
            <person name="Rosen B."/>
            <person name="Chan A."/>
            <person name="Zhou S."/>
            <person name="Gentzbittel L."/>
            <person name="Childs K.L."/>
            <person name="Yandell M."/>
            <person name="Gundlach H."/>
            <person name="Mayer K.F."/>
            <person name="Schwartz D.C."/>
            <person name="Town C.D."/>
        </authorList>
    </citation>
    <scope>GENOME REANNOTATION</scope>
    <source>
        <strain evidence="4 5">cv. Jemalong A17</strain>
    </source>
</reference>
<proteinExistence type="predicted"/>
<evidence type="ECO:0000313" key="3">
    <source>
        <dbReference type="EMBL" id="RHN39484.1"/>
    </source>
</evidence>
<dbReference type="Proteomes" id="UP000002051">
    <property type="component" value="Chromosome 8"/>
</dbReference>
<reference evidence="3" key="4">
    <citation type="journal article" date="2018" name="Nat. Plants">
        <title>Whole-genome landscape of Medicago truncatula symbiotic genes.</title>
        <authorList>
            <person name="Pecrix Y."/>
            <person name="Gamas P."/>
            <person name="Carrere S."/>
        </authorList>
    </citation>
    <scope>NUCLEOTIDE SEQUENCE</scope>
    <source>
        <tissue evidence="3">Leaves</tissue>
    </source>
</reference>
<dbReference type="Pfam" id="PF12937">
    <property type="entry name" value="F-box-like"/>
    <property type="match status" value="1"/>
</dbReference>
<keyword evidence="5" id="KW-1185">Reference proteome</keyword>
<evidence type="ECO:0000313" key="4">
    <source>
        <dbReference type="EnsemblPlants" id="AET01794"/>
    </source>
</evidence>
<accession>G7L7K8</accession>
<dbReference type="PANTHER" id="PTHR33736:SF28">
    <property type="entry name" value="F-BOX PLANT-LIKE PROTEIN"/>
    <property type="match status" value="1"/>
</dbReference>
<name>G7L7K8_MEDTR</name>
<dbReference type="InterPro" id="IPR045283">
    <property type="entry name" value="AT3G44326-like"/>
</dbReference>
<dbReference type="EMBL" id="CM001224">
    <property type="protein sequence ID" value="AET01794.1"/>
    <property type="molecule type" value="Genomic_DNA"/>
</dbReference>
<dbReference type="EMBL" id="PSQE01000008">
    <property type="protein sequence ID" value="RHN39484.1"/>
    <property type="molecule type" value="Genomic_DNA"/>
</dbReference>
<dbReference type="EnsemblPlants" id="AET01794">
    <property type="protein sequence ID" value="AET01794"/>
    <property type="gene ID" value="MTR_8g021080"/>
</dbReference>
<gene>
    <name evidence="4" type="primary">11435021</name>
    <name evidence="2" type="ordered locus">MTR_8g021080</name>
    <name evidence="3" type="ORF">MtrunA17_Chr8g0344291</name>
</gene>
<dbReference type="Gene3D" id="1.20.1280.50">
    <property type="match status" value="1"/>
</dbReference>
<dbReference type="eggNOG" id="ENOG502QVIW">
    <property type="taxonomic scope" value="Eukaryota"/>
</dbReference>
<organism evidence="2 5">
    <name type="scientific">Medicago truncatula</name>
    <name type="common">Barrel medic</name>
    <name type="synonym">Medicago tribuloides</name>
    <dbReference type="NCBI Taxonomy" id="3880"/>
    <lineage>
        <taxon>Eukaryota</taxon>
        <taxon>Viridiplantae</taxon>
        <taxon>Streptophyta</taxon>
        <taxon>Embryophyta</taxon>
        <taxon>Tracheophyta</taxon>
        <taxon>Spermatophyta</taxon>
        <taxon>Magnoliopsida</taxon>
        <taxon>eudicotyledons</taxon>
        <taxon>Gunneridae</taxon>
        <taxon>Pentapetalae</taxon>
        <taxon>rosids</taxon>
        <taxon>fabids</taxon>
        <taxon>Fabales</taxon>
        <taxon>Fabaceae</taxon>
        <taxon>Papilionoideae</taxon>
        <taxon>50 kb inversion clade</taxon>
        <taxon>NPAAA clade</taxon>
        <taxon>Hologalegina</taxon>
        <taxon>IRL clade</taxon>
        <taxon>Trifolieae</taxon>
        <taxon>Medicago</taxon>
    </lineage>
</organism>
<dbReference type="AlphaFoldDB" id="G7L7K8"/>
<dbReference type="PaxDb" id="3880-AET01794"/>